<evidence type="ECO:0000256" key="1">
    <source>
        <dbReference type="ARBA" id="ARBA00000971"/>
    </source>
</evidence>
<evidence type="ECO:0000256" key="3">
    <source>
        <dbReference type="ARBA" id="ARBA00023110"/>
    </source>
</evidence>
<sequence length="188" mass="19582">MRIGVLAAACVLAHGYRVPVGIQPAAHCSRQAFLGAASAAVAQAAHATQTIDAVDVKTTLGGVKYVITKEGSCPTADPTGLAGSCFPQDGSFCIIDYTGFLPNGKVFDTTERKGGKPLAFRLGEKQVIVGIEQVVSQMKPGEEVQALMPASLAYGDKGVCTDDGECLIPPKTNLKYFIRLIRTAPAAG</sequence>
<dbReference type="SUPFAM" id="SSF54534">
    <property type="entry name" value="FKBP-like"/>
    <property type="match status" value="1"/>
</dbReference>
<evidence type="ECO:0000256" key="5">
    <source>
        <dbReference type="PROSITE-ProRule" id="PRU00277"/>
    </source>
</evidence>
<feature type="signal peptide" evidence="6">
    <location>
        <begin position="1"/>
        <end position="15"/>
    </location>
</feature>
<dbReference type="InterPro" id="IPR046357">
    <property type="entry name" value="PPIase_dom_sf"/>
</dbReference>
<evidence type="ECO:0000313" key="8">
    <source>
        <dbReference type="EMBL" id="KAJ8601369.1"/>
    </source>
</evidence>
<keyword evidence="4 5" id="KW-0413">Isomerase</keyword>
<feature type="domain" description="PPIase FKBP-type" evidence="7">
    <location>
        <begin position="90"/>
        <end position="184"/>
    </location>
</feature>
<proteinExistence type="predicted"/>
<keyword evidence="3 5" id="KW-0697">Rotamase</keyword>
<dbReference type="Pfam" id="PF00254">
    <property type="entry name" value="FKBP_C"/>
    <property type="match status" value="1"/>
</dbReference>
<evidence type="ECO:0000256" key="2">
    <source>
        <dbReference type="ARBA" id="ARBA00013194"/>
    </source>
</evidence>
<dbReference type="EMBL" id="JAQMWT010000435">
    <property type="protein sequence ID" value="KAJ8601369.1"/>
    <property type="molecule type" value="Genomic_DNA"/>
</dbReference>
<dbReference type="PANTHER" id="PTHR43811:SF19">
    <property type="entry name" value="39 KDA FK506-BINDING NUCLEAR PROTEIN"/>
    <property type="match status" value="1"/>
</dbReference>
<gene>
    <name evidence="8" type="ORF">CTAYLR_005021</name>
</gene>
<evidence type="ECO:0000313" key="9">
    <source>
        <dbReference type="Proteomes" id="UP001230188"/>
    </source>
</evidence>
<organism evidence="8 9">
    <name type="scientific">Chrysophaeum taylorii</name>
    <dbReference type="NCBI Taxonomy" id="2483200"/>
    <lineage>
        <taxon>Eukaryota</taxon>
        <taxon>Sar</taxon>
        <taxon>Stramenopiles</taxon>
        <taxon>Ochrophyta</taxon>
        <taxon>Pelagophyceae</taxon>
        <taxon>Pelagomonadales</taxon>
        <taxon>Pelagomonadaceae</taxon>
        <taxon>Chrysophaeum</taxon>
    </lineage>
</organism>
<dbReference type="Proteomes" id="UP001230188">
    <property type="component" value="Unassembled WGS sequence"/>
</dbReference>
<dbReference type="PROSITE" id="PS50059">
    <property type="entry name" value="FKBP_PPIASE"/>
    <property type="match status" value="1"/>
</dbReference>
<name>A0AAD7UD37_9STRA</name>
<evidence type="ECO:0000256" key="4">
    <source>
        <dbReference type="ARBA" id="ARBA00023235"/>
    </source>
</evidence>
<feature type="chain" id="PRO_5042267543" description="peptidylprolyl isomerase" evidence="6">
    <location>
        <begin position="16"/>
        <end position="188"/>
    </location>
</feature>
<evidence type="ECO:0000256" key="6">
    <source>
        <dbReference type="SAM" id="SignalP"/>
    </source>
</evidence>
<comment type="catalytic activity">
    <reaction evidence="1 5">
        <text>[protein]-peptidylproline (omega=180) = [protein]-peptidylproline (omega=0)</text>
        <dbReference type="Rhea" id="RHEA:16237"/>
        <dbReference type="Rhea" id="RHEA-COMP:10747"/>
        <dbReference type="Rhea" id="RHEA-COMP:10748"/>
        <dbReference type="ChEBI" id="CHEBI:83833"/>
        <dbReference type="ChEBI" id="CHEBI:83834"/>
        <dbReference type="EC" id="5.2.1.8"/>
    </reaction>
</comment>
<evidence type="ECO:0000259" key="7">
    <source>
        <dbReference type="PROSITE" id="PS50059"/>
    </source>
</evidence>
<keyword evidence="6" id="KW-0732">Signal</keyword>
<dbReference type="Gene3D" id="3.10.50.40">
    <property type="match status" value="1"/>
</dbReference>
<protein>
    <recommendedName>
        <fullName evidence="2 5">peptidylprolyl isomerase</fullName>
        <ecNumber evidence="2 5">5.2.1.8</ecNumber>
    </recommendedName>
</protein>
<dbReference type="AlphaFoldDB" id="A0AAD7UD37"/>
<dbReference type="InterPro" id="IPR001179">
    <property type="entry name" value="PPIase_FKBP_dom"/>
</dbReference>
<keyword evidence="9" id="KW-1185">Reference proteome</keyword>
<reference evidence="8" key="1">
    <citation type="submission" date="2023-01" db="EMBL/GenBank/DDBJ databases">
        <title>Metagenome sequencing of chrysophaentin producing Chrysophaeum taylorii.</title>
        <authorList>
            <person name="Davison J."/>
            <person name="Bewley C."/>
        </authorList>
    </citation>
    <scope>NUCLEOTIDE SEQUENCE</scope>
    <source>
        <strain evidence="8">NIES-1699</strain>
    </source>
</reference>
<dbReference type="GO" id="GO:0003755">
    <property type="term" value="F:peptidyl-prolyl cis-trans isomerase activity"/>
    <property type="evidence" value="ECO:0007669"/>
    <property type="project" value="UniProtKB-KW"/>
</dbReference>
<comment type="caution">
    <text evidence="8">The sequence shown here is derived from an EMBL/GenBank/DDBJ whole genome shotgun (WGS) entry which is preliminary data.</text>
</comment>
<accession>A0AAD7UD37</accession>
<dbReference type="EC" id="5.2.1.8" evidence="2 5"/>
<dbReference type="PANTHER" id="PTHR43811">
    <property type="entry name" value="FKBP-TYPE PEPTIDYL-PROLYL CIS-TRANS ISOMERASE FKPA"/>
    <property type="match status" value="1"/>
</dbReference>